<evidence type="ECO:0000313" key="2">
    <source>
        <dbReference type="Proteomes" id="UP000092462"/>
    </source>
</evidence>
<sequence>MRRPTVLDLMHHQLYLRPRRCHRHPQWPRSRPLLRRESSTDL</sequence>
<dbReference type="EMBL" id="AJVK01016140">
    <property type="status" value="NOT_ANNOTATED_CDS"/>
    <property type="molecule type" value="Genomic_DNA"/>
</dbReference>
<keyword evidence="2" id="KW-1185">Reference proteome</keyword>
<reference evidence="1" key="1">
    <citation type="submission" date="2022-08" db="UniProtKB">
        <authorList>
            <consortium name="EnsemblMetazoa"/>
        </authorList>
    </citation>
    <scope>IDENTIFICATION</scope>
    <source>
        <strain evidence="1">Israel</strain>
    </source>
</reference>
<name>A0A1B0DL02_PHLPP</name>
<evidence type="ECO:0000313" key="1">
    <source>
        <dbReference type="EnsemblMetazoa" id="PPAI008946-PA"/>
    </source>
</evidence>
<dbReference type="EnsemblMetazoa" id="PPAI008946-RA">
    <property type="protein sequence ID" value="PPAI008946-PA"/>
    <property type="gene ID" value="PPAI008946"/>
</dbReference>
<dbReference type="EMBL" id="AJVK01016141">
    <property type="status" value="NOT_ANNOTATED_CDS"/>
    <property type="molecule type" value="Genomic_DNA"/>
</dbReference>
<proteinExistence type="predicted"/>
<organism evidence="1 2">
    <name type="scientific">Phlebotomus papatasi</name>
    <name type="common">Sandfly</name>
    <dbReference type="NCBI Taxonomy" id="29031"/>
    <lineage>
        <taxon>Eukaryota</taxon>
        <taxon>Metazoa</taxon>
        <taxon>Ecdysozoa</taxon>
        <taxon>Arthropoda</taxon>
        <taxon>Hexapoda</taxon>
        <taxon>Insecta</taxon>
        <taxon>Pterygota</taxon>
        <taxon>Neoptera</taxon>
        <taxon>Endopterygota</taxon>
        <taxon>Diptera</taxon>
        <taxon>Nematocera</taxon>
        <taxon>Psychodoidea</taxon>
        <taxon>Psychodidae</taxon>
        <taxon>Phlebotomus</taxon>
        <taxon>Phlebotomus</taxon>
    </lineage>
</organism>
<dbReference type="VEuPathDB" id="VectorBase:PPAI008946"/>
<protein>
    <submittedName>
        <fullName evidence="1">Uncharacterized protein</fullName>
    </submittedName>
</protein>
<accession>A0A1B0DL02</accession>
<dbReference type="AlphaFoldDB" id="A0A1B0DL02"/>
<dbReference type="Proteomes" id="UP000092462">
    <property type="component" value="Unassembled WGS sequence"/>
</dbReference>